<dbReference type="Proteomes" id="UP000287830">
    <property type="component" value="Unassembled WGS sequence"/>
</dbReference>
<accession>A0A7U9KZS6</accession>
<protein>
    <submittedName>
        <fullName evidence="1">Uncharacterized protein</fullName>
    </submittedName>
</protein>
<evidence type="ECO:0000313" key="1">
    <source>
        <dbReference type="EMBL" id="GCD37768.1"/>
    </source>
</evidence>
<reference evidence="1 2" key="1">
    <citation type="submission" date="2018-11" db="EMBL/GenBank/DDBJ databases">
        <title>Whole genome sequence of Streptomyces chrestomyceticus NBRC 13444(T).</title>
        <authorList>
            <person name="Komaki H."/>
            <person name="Tamura T."/>
        </authorList>
    </citation>
    <scope>NUCLEOTIDE SEQUENCE [LARGE SCALE GENOMIC DNA]</scope>
    <source>
        <strain evidence="1 2">NBRC 13444</strain>
    </source>
</reference>
<name>A0A7U9KZS6_9ACTN</name>
<dbReference type="AlphaFoldDB" id="A0A7U9KZS6"/>
<comment type="caution">
    <text evidence="1">The sequence shown here is derived from an EMBL/GenBank/DDBJ whole genome shotgun (WGS) entry which is preliminary data.</text>
</comment>
<organism evidence="1 2">
    <name type="scientific">Streptomyces chrestomyceticus JCM 4735</name>
    <dbReference type="NCBI Taxonomy" id="1306181"/>
    <lineage>
        <taxon>Bacteria</taxon>
        <taxon>Bacillati</taxon>
        <taxon>Actinomycetota</taxon>
        <taxon>Actinomycetes</taxon>
        <taxon>Kitasatosporales</taxon>
        <taxon>Streptomycetaceae</taxon>
        <taxon>Streptomyces</taxon>
    </lineage>
</organism>
<proteinExistence type="predicted"/>
<sequence length="68" mass="7511">MLAGPGEKGIGARHCTTVIQDSKLHVLFGGGIRLRLPLAGAHHDDFAERFWRPPVQVAFMRKLVPEAH</sequence>
<dbReference type="EMBL" id="BHZC01000001">
    <property type="protein sequence ID" value="GCD37768.1"/>
    <property type="molecule type" value="Genomic_DNA"/>
</dbReference>
<gene>
    <name evidence="1" type="ORF">OEIGOIKO_05574</name>
</gene>
<evidence type="ECO:0000313" key="2">
    <source>
        <dbReference type="Proteomes" id="UP000287830"/>
    </source>
</evidence>